<proteinExistence type="predicted"/>
<accession>A0ACC0F6E9</accession>
<gene>
    <name evidence="1" type="ORF">LOK49_LG15G02260</name>
</gene>
<evidence type="ECO:0000313" key="1">
    <source>
        <dbReference type="EMBL" id="KAI7984215.1"/>
    </source>
</evidence>
<dbReference type="Proteomes" id="UP001060215">
    <property type="component" value="Chromosome 11"/>
</dbReference>
<keyword evidence="2" id="KW-1185">Reference proteome</keyword>
<comment type="caution">
    <text evidence="1">The sequence shown here is derived from an EMBL/GenBank/DDBJ whole genome shotgun (WGS) entry which is preliminary data.</text>
</comment>
<evidence type="ECO:0000313" key="2">
    <source>
        <dbReference type="Proteomes" id="UP001060215"/>
    </source>
</evidence>
<organism evidence="1 2">
    <name type="scientific">Camellia lanceoleosa</name>
    <dbReference type="NCBI Taxonomy" id="1840588"/>
    <lineage>
        <taxon>Eukaryota</taxon>
        <taxon>Viridiplantae</taxon>
        <taxon>Streptophyta</taxon>
        <taxon>Embryophyta</taxon>
        <taxon>Tracheophyta</taxon>
        <taxon>Spermatophyta</taxon>
        <taxon>Magnoliopsida</taxon>
        <taxon>eudicotyledons</taxon>
        <taxon>Gunneridae</taxon>
        <taxon>Pentapetalae</taxon>
        <taxon>asterids</taxon>
        <taxon>Ericales</taxon>
        <taxon>Theaceae</taxon>
        <taxon>Camellia</taxon>
    </lineage>
</organism>
<reference evidence="1 2" key="1">
    <citation type="journal article" date="2022" name="Plant J.">
        <title>Chromosome-level genome of Camellia lanceoleosa provides a valuable resource for understanding genome evolution and self-incompatibility.</title>
        <authorList>
            <person name="Gong W."/>
            <person name="Xiao S."/>
            <person name="Wang L."/>
            <person name="Liao Z."/>
            <person name="Chang Y."/>
            <person name="Mo W."/>
            <person name="Hu G."/>
            <person name="Li W."/>
            <person name="Zhao G."/>
            <person name="Zhu H."/>
            <person name="Hu X."/>
            <person name="Ji K."/>
            <person name="Xiang X."/>
            <person name="Song Q."/>
            <person name="Yuan D."/>
            <person name="Jin S."/>
            <person name="Zhang L."/>
        </authorList>
    </citation>
    <scope>NUCLEOTIDE SEQUENCE [LARGE SCALE GENOMIC DNA]</scope>
    <source>
        <strain evidence="1">SQ_2022a</strain>
    </source>
</reference>
<name>A0ACC0F6E9_9ERIC</name>
<dbReference type="EMBL" id="CM045768">
    <property type="protein sequence ID" value="KAI7984215.1"/>
    <property type="molecule type" value="Genomic_DNA"/>
</dbReference>
<protein>
    <submittedName>
        <fullName evidence="1">Uncharacterized protein</fullName>
    </submittedName>
</protein>
<sequence length="174" mass="20099">MVETIVITDSGKKRAVELRLDGDSLVKFKEYSLNFKTSALSLQKYGLTFIKRMKVRHVPLLRLQVSGYSMDGACLCLLKLPNVHDDDNNGDEEEEDEEEEQEAETEEEEEEEEQENNHQLDFKAILAAFEEELKEDNNKHNDYEAILAAFEEEEEGALREALMEILAVSAWKWI</sequence>